<name>A0A1H2QAK5_9GAMM</name>
<dbReference type="EMBL" id="FNNI01000001">
    <property type="protein sequence ID" value="SDW04253.1"/>
    <property type="molecule type" value="Genomic_DNA"/>
</dbReference>
<dbReference type="Proteomes" id="UP000198500">
    <property type="component" value="Unassembled WGS sequence"/>
</dbReference>
<sequence>MPLEVLLESGGRLVQGLHRMMPEAVIDTRLFSVAPGNTP</sequence>
<gene>
    <name evidence="1" type="ORF">SAMN05443545_10138</name>
</gene>
<evidence type="ECO:0000313" key="2">
    <source>
        <dbReference type="Proteomes" id="UP000198500"/>
    </source>
</evidence>
<dbReference type="STRING" id="574349.SAMN05443545_10138"/>
<keyword evidence="2" id="KW-1185">Reference proteome</keyword>
<organism evidence="1 2">
    <name type="scientific">Aidingimonas halophila</name>
    <dbReference type="NCBI Taxonomy" id="574349"/>
    <lineage>
        <taxon>Bacteria</taxon>
        <taxon>Pseudomonadati</taxon>
        <taxon>Pseudomonadota</taxon>
        <taxon>Gammaproteobacteria</taxon>
        <taxon>Oceanospirillales</taxon>
        <taxon>Halomonadaceae</taxon>
        <taxon>Aidingimonas</taxon>
    </lineage>
</organism>
<accession>A0A1H2QAK5</accession>
<dbReference type="AlphaFoldDB" id="A0A1H2QAK5"/>
<proteinExistence type="predicted"/>
<reference evidence="1 2" key="1">
    <citation type="submission" date="2016-10" db="EMBL/GenBank/DDBJ databases">
        <authorList>
            <person name="de Groot N.N."/>
        </authorList>
    </citation>
    <scope>NUCLEOTIDE SEQUENCE [LARGE SCALE GENOMIC DNA]</scope>
    <source>
        <strain evidence="1 2">DSM 19219</strain>
    </source>
</reference>
<evidence type="ECO:0000313" key="1">
    <source>
        <dbReference type="EMBL" id="SDW04253.1"/>
    </source>
</evidence>
<protein>
    <submittedName>
        <fullName evidence="1">Uncharacterized protein</fullName>
    </submittedName>
</protein>